<evidence type="ECO:0000313" key="3">
    <source>
        <dbReference type="Proteomes" id="UP001418222"/>
    </source>
</evidence>
<dbReference type="PANTHER" id="PTHR11439">
    <property type="entry name" value="GAG-POL-RELATED RETROTRANSPOSON"/>
    <property type="match status" value="1"/>
</dbReference>
<gene>
    <name evidence="2" type="ORF">KSP39_PZI017612</name>
</gene>
<accession>A0AAP0G0G8</accession>
<organism evidence="2 3">
    <name type="scientific">Platanthera zijinensis</name>
    <dbReference type="NCBI Taxonomy" id="2320716"/>
    <lineage>
        <taxon>Eukaryota</taxon>
        <taxon>Viridiplantae</taxon>
        <taxon>Streptophyta</taxon>
        <taxon>Embryophyta</taxon>
        <taxon>Tracheophyta</taxon>
        <taxon>Spermatophyta</taxon>
        <taxon>Magnoliopsida</taxon>
        <taxon>Liliopsida</taxon>
        <taxon>Asparagales</taxon>
        <taxon>Orchidaceae</taxon>
        <taxon>Orchidoideae</taxon>
        <taxon>Orchideae</taxon>
        <taxon>Orchidinae</taxon>
        <taxon>Platanthera</taxon>
    </lineage>
</organism>
<dbReference type="Pfam" id="PF07727">
    <property type="entry name" value="RVT_2"/>
    <property type="match status" value="1"/>
</dbReference>
<evidence type="ECO:0000259" key="1">
    <source>
        <dbReference type="Pfam" id="PF07727"/>
    </source>
</evidence>
<dbReference type="AlphaFoldDB" id="A0AAP0G0G8"/>
<keyword evidence="3" id="KW-1185">Reference proteome</keyword>
<dbReference type="Proteomes" id="UP001418222">
    <property type="component" value="Unassembled WGS sequence"/>
</dbReference>
<sequence length="208" mass="23321">MNAFLYGDLQEVVYMEQPSGYVAQGESQMCKLRKTIYGLKPSSRVWFDKFSKVVSLVGFTRSSADHSLFVRKTTKGLVVLAVYVDDILLIVLSQRKYALDLLKETGLPLTKPVRCPMAVGKVSQFMQAPKECHLRSALKIQEYAKGSPGKGLLFRKHNIIKVEAYSNASYADNKEDKNSTSDFSPLTFFSFVIKTSMALFGAKHAKEE</sequence>
<dbReference type="PANTHER" id="PTHR11439:SF463">
    <property type="entry name" value="REVERSE TRANSCRIPTASE TY1_COPIA-TYPE DOMAIN-CONTAINING PROTEIN"/>
    <property type="match status" value="1"/>
</dbReference>
<proteinExistence type="predicted"/>
<comment type="caution">
    <text evidence="2">The sequence shown here is derived from an EMBL/GenBank/DDBJ whole genome shotgun (WGS) entry which is preliminary data.</text>
</comment>
<dbReference type="InterPro" id="IPR013103">
    <property type="entry name" value="RVT_2"/>
</dbReference>
<protein>
    <recommendedName>
        <fullName evidence="1">Reverse transcriptase Ty1/copia-type domain-containing protein</fullName>
    </recommendedName>
</protein>
<dbReference type="EMBL" id="JBBWWQ010000015">
    <property type="protein sequence ID" value="KAK8928978.1"/>
    <property type="molecule type" value="Genomic_DNA"/>
</dbReference>
<reference evidence="2 3" key="1">
    <citation type="journal article" date="2022" name="Nat. Plants">
        <title>Genomes of leafy and leafless Platanthera orchids illuminate the evolution of mycoheterotrophy.</title>
        <authorList>
            <person name="Li M.H."/>
            <person name="Liu K.W."/>
            <person name="Li Z."/>
            <person name="Lu H.C."/>
            <person name="Ye Q.L."/>
            <person name="Zhang D."/>
            <person name="Wang J.Y."/>
            <person name="Li Y.F."/>
            <person name="Zhong Z.M."/>
            <person name="Liu X."/>
            <person name="Yu X."/>
            <person name="Liu D.K."/>
            <person name="Tu X.D."/>
            <person name="Liu B."/>
            <person name="Hao Y."/>
            <person name="Liao X.Y."/>
            <person name="Jiang Y.T."/>
            <person name="Sun W.H."/>
            <person name="Chen J."/>
            <person name="Chen Y.Q."/>
            <person name="Ai Y."/>
            <person name="Zhai J.W."/>
            <person name="Wu S.S."/>
            <person name="Zhou Z."/>
            <person name="Hsiao Y.Y."/>
            <person name="Wu W.L."/>
            <person name="Chen Y.Y."/>
            <person name="Lin Y.F."/>
            <person name="Hsu J.L."/>
            <person name="Li C.Y."/>
            <person name="Wang Z.W."/>
            <person name="Zhao X."/>
            <person name="Zhong W.Y."/>
            <person name="Ma X.K."/>
            <person name="Ma L."/>
            <person name="Huang J."/>
            <person name="Chen G.Z."/>
            <person name="Huang M.Z."/>
            <person name="Huang L."/>
            <person name="Peng D.H."/>
            <person name="Luo Y.B."/>
            <person name="Zou S.Q."/>
            <person name="Chen S.P."/>
            <person name="Lan S."/>
            <person name="Tsai W.C."/>
            <person name="Van de Peer Y."/>
            <person name="Liu Z.J."/>
        </authorList>
    </citation>
    <scope>NUCLEOTIDE SEQUENCE [LARGE SCALE GENOMIC DNA]</scope>
    <source>
        <strain evidence="2">Lor287</strain>
    </source>
</reference>
<feature type="domain" description="Reverse transcriptase Ty1/copia-type" evidence="1">
    <location>
        <begin position="2"/>
        <end position="90"/>
    </location>
</feature>
<evidence type="ECO:0000313" key="2">
    <source>
        <dbReference type="EMBL" id="KAK8928978.1"/>
    </source>
</evidence>
<name>A0AAP0G0G8_9ASPA</name>